<dbReference type="EMBL" id="CAKMMF010000006">
    <property type="protein sequence ID" value="CAH1200695.1"/>
    <property type="molecule type" value="Genomic_DNA"/>
</dbReference>
<protein>
    <submittedName>
        <fullName evidence="1">Uncharacterized protein</fullName>
    </submittedName>
</protein>
<evidence type="ECO:0000313" key="1">
    <source>
        <dbReference type="EMBL" id="CAH1200695.1"/>
    </source>
</evidence>
<comment type="caution">
    <text evidence="1">The sequence shown here is derived from an EMBL/GenBank/DDBJ whole genome shotgun (WGS) entry which is preliminary data.</text>
</comment>
<accession>A0ABN8GB30</accession>
<proteinExistence type="predicted"/>
<sequence>MYGNLKLKFRVRGGHLLALQNCEINHFREKWIFFLGMGSIRMIDKIVVEDYSELIVVLQLLLYNRGCYMKVVELIVLDGFLSVGANVKLT</sequence>
<evidence type="ECO:0000313" key="2">
    <source>
        <dbReference type="Proteomes" id="UP000838686"/>
    </source>
</evidence>
<name>A0ABN8GB30_9BACL</name>
<gene>
    <name evidence="1" type="ORF">PAECIP111893_01535</name>
</gene>
<reference evidence="1" key="1">
    <citation type="submission" date="2022-01" db="EMBL/GenBank/DDBJ databases">
        <authorList>
            <person name="Criscuolo A."/>
        </authorList>
    </citation>
    <scope>NUCLEOTIDE SEQUENCE</scope>
    <source>
        <strain evidence="1">CIP111893</strain>
    </source>
</reference>
<dbReference type="Proteomes" id="UP000838686">
    <property type="component" value="Unassembled WGS sequence"/>
</dbReference>
<organism evidence="1 2">
    <name type="scientific">Paenibacillus plantiphilus</name>
    <dbReference type="NCBI Taxonomy" id="2905650"/>
    <lineage>
        <taxon>Bacteria</taxon>
        <taxon>Bacillati</taxon>
        <taxon>Bacillota</taxon>
        <taxon>Bacilli</taxon>
        <taxon>Bacillales</taxon>
        <taxon>Paenibacillaceae</taxon>
        <taxon>Paenibacillus</taxon>
    </lineage>
</organism>
<keyword evidence="2" id="KW-1185">Reference proteome</keyword>